<feature type="coiled-coil region" evidence="1">
    <location>
        <begin position="230"/>
        <end position="265"/>
    </location>
</feature>
<organism evidence="3 4">
    <name type="scientific">Rhynocoris fuscipes</name>
    <dbReference type="NCBI Taxonomy" id="488301"/>
    <lineage>
        <taxon>Eukaryota</taxon>
        <taxon>Metazoa</taxon>
        <taxon>Ecdysozoa</taxon>
        <taxon>Arthropoda</taxon>
        <taxon>Hexapoda</taxon>
        <taxon>Insecta</taxon>
        <taxon>Pterygota</taxon>
        <taxon>Neoptera</taxon>
        <taxon>Paraneoptera</taxon>
        <taxon>Hemiptera</taxon>
        <taxon>Heteroptera</taxon>
        <taxon>Panheteroptera</taxon>
        <taxon>Cimicomorpha</taxon>
        <taxon>Reduviidae</taxon>
        <taxon>Harpactorinae</taxon>
        <taxon>Harpactorini</taxon>
        <taxon>Rhynocoris</taxon>
    </lineage>
</organism>
<dbReference type="AlphaFoldDB" id="A0AAW1DKZ8"/>
<keyword evidence="4" id="KW-1185">Reference proteome</keyword>
<evidence type="ECO:0000313" key="3">
    <source>
        <dbReference type="EMBL" id="KAK9509109.1"/>
    </source>
</evidence>
<evidence type="ECO:0000256" key="1">
    <source>
        <dbReference type="SAM" id="Coils"/>
    </source>
</evidence>
<gene>
    <name evidence="3" type="ORF">O3M35_006496</name>
</gene>
<name>A0AAW1DKZ8_9HEMI</name>
<dbReference type="Proteomes" id="UP001461498">
    <property type="component" value="Unassembled WGS sequence"/>
</dbReference>
<evidence type="ECO:0000313" key="4">
    <source>
        <dbReference type="Proteomes" id="UP001461498"/>
    </source>
</evidence>
<protein>
    <submittedName>
        <fullName evidence="3">Uncharacterized protein</fullName>
    </submittedName>
</protein>
<feature type="region of interest" description="Disordered" evidence="2">
    <location>
        <begin position="1"/>
        <end position="22"/>
    </location>
</feature>
<proteinExistence type="predicted"/>
<evidence type="ECO:0000256" key="2">
    <source>
        <dbReference type="SAM" id="MobiDB-lite"/>
    </source>
</evidence>
<dbReference type="EMBL" id="JAPXFL010000003">
    <property type="protein sequence ID" value="KAK9509109.1"/>
    <property type="molecule type" value="Genomic_DNA"/>
</dbReference>
<reference evidence="3 4" key="1">
    <citation type="submission" date="2022-12" db="EMBL/GenBank/DDBJ databases">
        <title>Chromosome-level genome assembly of true bugs.</title>
        <authorList>
            <person name="Ma L."/>
            <person name="Li H."/>
        </authorList>
    </citation>
    <scope>NUCLEOTIDE SEQUENCE [LARGE SCALE GENOMIC DNA]</scope>
    <source>
        <strain evidence="3">Lab_2022b</strain>
    </source>
</reference>
<keyword evidence="1" id="KW-0175">Coiled coil</keyword>
<accession>A0AAW1DKZ8</accession>
<sequence>MEESDSDLEEKRPFKSSGAEVEVPRSLYRTDFVRPHTDFIDKPPITTIYTRPPRKIHRGEEPCPSFKHLGTLGETDSSRYATGYMKHLSEYQRSYHKQPTHDNHIPKLHENLEKLYSDFKDCAQMPKPQLVKPPYASLNIDSLPLQTKKKVLEKYYQSDKTYYMEDNLSFKTVDRLPTITREDLLHESNLKLKTPSDNLNTTDEIEAIAPLFYKYNSDLKQIPGLQAEILRLMRRSKDEQKKQKAEKIEEEINKKIERNMQLKKESKLRFPYRQYYGFRGYYPNVCSHDEEDTSSKYPLYNTTYNVMQEQLRRRMQLEKSDTDVLKYRVECFDSKKMPVCFEKDKYKG</sequence>
<comment type="caution">
    <text evidence="3">The sequence shown here is derived from an EMBL/GenBank/DDBJ whole genome shotgun (WGS) entry which is preliminary data.</text>
</comment>